<comment type="caution">
    <text evidence="1">The sequence shown here is derived from an EMBL/GenBank/DDBJ whole genome shotgun (WGS) entry which is preliminary data.</text>
</comment>
<accession>A0A426YPU7</accession>
<sequence>MAGTDTSLSEIKCNLQGWWMPTSMSRSSTLLYDSDSQNTSPNLPLTSTVCDGESCKTTSPLHVDWRRRHASVGIPHRFTVPGNRRAAALSLREEEEEEEEEEAEALHHLLHALSEVVGLRSGKNEACSTLHRLRVHDGEQKPFNFALYHVALIWSHSL</sequence>
<organism evidence="1 2">
    <name type="scientific">Ensete ventricosum</name>
    <name type="common">Abyssinian banana</name>
    <name type="synonym">Musa ensete</name>
    <dbReference type="NCBI Taxonomy" id="4639"/>
    <lineage>
        <taxon>Eukaryota</taxon>
        <taxon>Viridiplantae</taxon>
        <taxon>Streptophyta</taxon>
        <taxon>Embryophyta</taxon>
        <taxon>Tracheophyta</taxon>
        <taxon>Spermatophyta</taxon>
        <taxon>Magnoliopsida</taxon>
        <taxon>Liliopsida</taxon>
        <taxon>Zingiberales</taxon>
        <taxon>Musaceae</taxon>
        <taxon>Ensete</taxon>
    </lineage>
</organism>
<gene>
    <name evidence="1" type="ORF">B296_00049151</name>
</gene>
<dbReference type="AlphaFoldDB" id="A0A426YPU7"/>
<evidence type="ECO:0000313" key="1">
    <source>
        <dbReference type="EMBL" id="RRT53740.1"/>
    </source>
</evidence>
<name>A0A426YPU7_ENSVE</name>
<protein>
    <submittedName>
        <fullName evidence="1">Uncharacterized protein</fullName>
    </submittedName>
</protein>
<dbReference type="EMBL" id="AMZH03010979">
    <property type="protein sequence ID" value="RRT53740.1"/>
    <property type="molecule type" value="Genomic_DNA"/>
</dbReference>
<dbReference type="Proteomes" id="UP000287651">
    <property type="component" value="Unassembled WGS sequence"/>
</dbReference>
<reference evidence="1 2" key="1">
    <citation type="journal article" date="2014" name="Agronomy (Basel)">
        <title>A Draft Genome Sequence for Ensete ventricosum, the Drought-Tolerant Tree Against Hunger.</title>
        <authorList>
            <person name="Harrison J."/>
            <person name="Moore K.A."/>
            <person name="Paszkiewicz K."/>
            <person name="Jones T."/>
            <person name="Grant M."/>
            <person name="Ambacheew D."/>
            <person name="Muzemil S."/>
            <person name="Studholme D.J."/>
        </authorList>
    </citation>
    <scope>NUCLEOTIDE SEQUENCE [LARGE SCALE GENOMIC DNA]</scope>
</reference>
<proteinExistence type="predicted"/>
<evidence type="ECO:0000313" key="2">
    <source>
        <dbReference type="Proteomes" id="UP000287651"/>
    </source>
</evidence>